<feature type="transmembrane region" description="Helical" evidence="1">
    <location>
        <begin position="20"/>
        <end position="38"/>
    </location>
</feature>
<feature type="transmembrane region" description="Helical" evidence="1">
    <location>
        <begin position="225"/>
        <end position="246"/>
    </location>
</feature>
<keyword evidence="1" id="KW-1133">Transmembrane helix</keyword>
<organism evidence="2 3">
    <name type="scientific">Subdoligranulum variabile</name>
    <dbReference type="NCBI Taxonomy" id="214851"/>
    <lineage>
        <taxon>Bacteria</taxon>
        <taxon>Bacillati</taxon>
        <taxon>Bacillota</taxon>
        <taxon>Clostridia</taxon>
        <taxon>Eubacteriales</taxon>
        <taxon>Oscillospiraceae</taxon>
        <taxon>Subdoligranulum</taxon>
    </lineage>
</organism>
<feature type="transmembrane region" description="Helical" evidence="1">
    <location>
        <begin position="135"/>
        <end position="151"/>
    </location>
</feature>
<evidence type="ECO:0000256" key="1">
    <source>
        <dbReference type="SAM" id="Phobius"/>
    </source>
</evidence>
<feature type="transmembrane region" description="Helical" evidence="1">
    <location>
        <begin position="333"/>
        <end position="352"/>
    </location>
</feature>
<keyword evidence="1" id="KW-0812">Transmembrane</keyword>
<gene>
    <name evidence="2" type="ORF">KHY36_11495</name>
</gene>
<feature type="transmembrane region" description="Helical" evidence="1">
    <location>
        <begin position="163"/>
        <end position="180"/>
    </location>
</feature>
<accession>A0A943DAU9</accession>
<sequence length="505" mass="55714">MMKAKPMQKVKTFLEKTPNALLCVLGAVVFLAGFYFLTSRTPLNKIWLPTTMNNDEVLYNRQVVSVITHGGPQGYFGYQEDTADIGRYGTWGPLLIWAYALPGFLFGSSVNVVLWCNLLFITLGIAAFARSAKLNWWQCIVLCAGLFAIAMPIRSCISGASEAMHYMLAFLIVGSAAALHRTDKTGWLTVCAAACAVETIFRPYALLFWVFPLTAVWQNKRRRSVCFITAAAGFGVSLFAMAKLAAPYFSDGGMDFDGVQMLLQGHPIAAIRYEWIRATALLGNAWLYDIWPTIKGGKTYIGGGCVTFLVVVLAAVGCLLWDKRKGRPVVLKACALFCSAAIALVLLTMYNIDPRHMMLLAILLLGAIVVEDAAPAVVWLPILVVLLLPMNFERGSQPEMNEVMAAQMTVVEDALAADVQAAGADPWDNTLAYTYDDGVFHGYLYAVPDGMGIEFDKNSYLWDAETPIYSRYVMCGHGTRVEERLLAENWQELVSTEDLVVYKRS</sequence>
<dbReference type="Proteomes" id="UP000759273">
    <property type="component" value="Unassembled WGS sequence"/>
</dbReference>
<proteinExistence type="predicted"/>
<feature type="transmembrane region" description="Helical" evidence="1">
    <location>
        <begin position="358"/>
        <end position="388"/>
    </location>
</feature>
<evidence type="ECO:0000313" key="2">
    <source>
        <dbReference type="EMBL" id="MBS5333137.1"/>
    </source>
</evidence>
<feature type="transmembrane region" description="Helical" evidence="1">
    <location>
        <begin position="300"/>
        <end position="321"/>
    </location>
</feature>
<keyword evidence="1" id="KW-0472">Membrane</keyword>
<name>A0A943DAU9_9FIRM</name>
<reference evidence="2" key="1">
    <citation type="submission" date="2021-02" db="EMBL/GenBank/DDBJ databases">
        <title>Infant gut strain persistence is associated with maternal origin, phylogeny, and functional potential including surface adhesion and iron acquisition.</title>
        <authorList>
            <person name="Lou Y.C."/>
        </authorList>
    </citation>
    <scope>NUCLEOTIDE SEQUENCE</scope>
    <source>
        <strain evidence="2">L3_101_000M1_dasL3_101_000M1_concoct_87</strain>
    </source>
</reference>
<comment type="caution">
    <text evidence="2">The sequence shown here is derived from an EMBL/GenBank/DDBJ whole genome shotgun (WGS) entry which is preliminary data.</text>
</comment>
<dbReference type="AlphaFoldDB" id="A0A943DAU9"/>
<protein>
    <submittedName>
        <fullName evidence="2">Uncharacterized protein</fullName>
    </submittedName>
</protein>
<evidence type="ECO:0000313" key="3">
    <source>
        <dbReference type="Proteomes" id="UP000759273"/>
    </source>
</evidence>
<dbReference type="EMBL" id="JAGZGG010000031">
    <property type="protein sequence ID" value="MBS5333137.1"/>
    <property type="molecule type" value="Genomic_DNA"/>
</dbReference>